<feature type="transmembrane region" description="Helical" evidence="1">
    <location>
        <begin position="123"/>
        <end position="139"/>
    </location>
</feature>
<evidence type="ECO:0000313" key="4">
    <source>
        <dbReference type="Proteomes" id="UP000000271"/>
    </source>
</evidence>
<dbReference type="eggNOG" id="COG4666">
    <property type="taxonomic scope" value="Bacteria"/>
</dbReference>
<proteinExistence type="predicted"/>
<feature type="transmembrane region" description="Helical" evidence="1">
    <location>
        <begin position="188"/>
        <end position="211"/>
    </location>
</feature>
<gene>
    <name evidence="3" type="ordered locus">Bsel_0436</name>
</gene>
<evidence type="ECO:0000256" key="1">
    <source>
        <dbReference type="SAM" id="Phobius"/>
    </source>
</evidence>
<dbReference type="InterPro" id="IPR010656">
    <property type="entry name" value="DctM"/>
</dbReference>
<feature type="transmembrane region" description="Helical" evidence="1">
    <location>
        <begin position="314"/>
        <end position="335"/>
    </location>
</feature>
<dbReference type="STRING" id="439292.Bsel_0436"/>
<organism evidence="3 4">
    <name type="scientific">Bacillus selenitireducens (strain ATCC 700615 / DSM 15326 / MLS10)</name>
    <dbReference type="NCBI Taxonomy" id="439292"/>
    <lineage>
        <taxon>Bacteria</taxon>
        <taxon>Bacillati</taxon>
        <taxon>Bacillota</taxon>
        <taxon>Bacilli</taxon>
        <taxon>Bacillales</taxon>
        <taxon>Bacillaceae</taxon>
        <taxon>Salisediminibacterium</taxon>
    </lineage>
</organism>
<dbReference type="PANTHER" id="PTHR43849:SF2">
    <property type="entry name" value="BLL3936 PROTEIN"/>
    <property type="match status" value="1"/>
</dbReference>
<keyword evidence="1" id="KW-0812">Transmembrane</keyword>
<dbReference type="InterPro" id="IPR011853">
    <property type="entry name" value="TRAP_DctM-Dct_fused"/>
</dbReference>
<evidence type="ECO:0000313" key="3">
    <source>
        <dbReference type="EMBL" id="ADH97974.1"/>
    </source>
</evidence>
<dbReference type="EMBL" id="CP001791">
    <property type="protein sequence ID" value="ADH97974.1"/>
    <property type="molecule type" value="Genomic_DNA"/>
</dbReference>
<dbReference type="HOGENOM" id="CLU_007041_3_1_9"/>
<protein>
    <submittedName>
        <fullName evidence="3">TRAP transporter, 4TM/12TM fusion protein</fullName>
    </submittedName>
</protein>
<keyword evidence="1" id="KW-1133">Transmembrane helix</keyword>
<name>D6XXB7_BACIE</name>
<feature type="domain" description="TRAP C4-dicarboxylate transport system permease DctM subunit" evidence="2">
    <location>
        <begin position="131"/>
        <end position="566"/>
    </location>
</feature>
<sequence>MSKEAVPNEQTKEVLEKYDNESRVRSYRKYYVGLIVSIIAISLSVYHLYTSYFGTPVTLQHRSIHVAVVLALIFLIYPAYKKLDRRKLHWYDVILAMMAISTTVYIYIDYDGIVRRGGMPNEWDLVFGLILVALVLEGARRVTGWALPLLATLFIAYGLYGNHLSGLFRHRGYEWSDIVNFMYVTTEGVYGTAISVSATYIFLFILFGAFLQKSGMGQFFNDLALAIAGQTKGGPAKVSVIASGFLGSINGAAVANVVTTGSFTIPLMKKIGYKKDFAGAVEASASVGGQILPPIMGAAAFIMAEILGIAYRDIALAALLPALLFYLGVIIQIHLRATKEGLQGISKENLPLVKNVMMERGHLLIPLLFLMYMLFLSGRTIIFSAFLTILVTVAVSMIRKTTRMSVKDIIGALDNGARTALAVAIACASVGIIVGIATLTGFGLKLANGIVILGGESLFLTLMFTMVASIVLGMGLPSIPTYIITATMAAPALVQLGIEPLVAHLFVFYFGIFANITPPVALAAFAAAGISGGRQMRTGGISMKLALAGFIVPYIFVYNSNLLLINTTIMQGIVVVITSVIGVTMLSFAAEGYFFTKMNWLFRAVLFGGALLFMNPNGYQDLIAILILVAVGILQYMKAKKEGGINLPLEGYRDRYDQEEPAIVTT</sequence>
<feature type="transmembrane region" description="Helical" evidence="1">
    <location>
        <begin position="61"/>
        <end position="78"/>
    </location>
</feature>
<accession>D6XXB7</accession>
<feature type="transmembrane region" description="Helical" evidence="1">
    <location>
        <begin position="569"/>
        <end position="588"/>
    </location>
</feature>
<dbReference type="AlphaFoldDB" id="D6XXB7"/>
<dbReference type="Proteomes" id="UP000000271">
    <property type="component" value="Chromosome"/>
</dbReference>
<dbReference type="PANTHER" id="PTHR43849">
    <property type="entry name" value="BLL3936 PROTEIN"/>
    <property type="match status" value="1"/>
</dbReference>
<feature type="transmembrane region" description="Helical" evidence="1">
    <location>
        <begin position="504"/>
        <end position="529"/>
    </location>
</feature>
<feature type="transmembrane region" description="Helical" evidence="1">
    <location>
        <begin position="90"/>
        <end position="108"/>
    </location>
</feature>
<feature type="transmembrane region" description="Helical" evidence="1">
    <location>
        <begin position="419"/>
        <end position="444"/>
    </location>
</feature>
<feature type="transmembrane region" description="Helical" evidence="1">
    <location>
        <begin position="146"/>
        <end position="168"/>
    </location>
</feature>
<reference evidence="3" key="1">
    <citation type="submission" date="2009-10" db="EMBL/GenBank/DDBJ databases">
        <title>Complete sequence of Bacillus selenitireducens MLS10.</title>
        <authorList>
            <consortium name="US DOE Joint Genome Institute"/>
            <person name="Lucas S."/>
            <person name="Copeland A."/>
            <person name="Lapidus A."/>
            <person name="Glavina del Rio T."/>
            <person name="Dalin E."/>
            <person name="Tice H."/>
            <person name="Bruce D."/>
            <person name="Goodwin L."/>
            <person name="Pitluck S."/>
            <person name="Sims D."/>
            <person name="Brettin T."/>
            <person name="Detter J.C."/>
            <person name="Han C."/>
            <person name="Larimer F."/>
            <person name="Land M."/>
            <person name="Hauser L."/>
            <person name="Kyrpides N."/>
            <person name="Ovchinnikova G."/>
            <person name="Stolz J."/>
        </authorList>
    </citation>
    <scope>NUCLEOTIDE SEQUENCE [LARGE SCALE GENOMIC DNA]</scope>
    <source>
        <strain evidence="3">MLS10</strain>
    </source>
</reference>
<feature type="transmembrane region" description="Helical" evidence="1">
    <location>
        <begin position="30"/>
        <end position="49"/>
    </location>
</feature>
<dbReference type="NCBIfam" id="TIGR02123">
    <property type="entry name" value="TRAP_fused"/>
    <property type="match status" value="1"/>
</dbReference>
<keyword evidence="4" id="KW-1185">Reference proteome</keyword>
<evidence type="ECO:0000259" key="2">
    <source>
        <dbReference type="Pfam" id="PF06808"/>
    </source>
</evidence>
<dbReference type="Pfam" id="PF06808">
    <property type="entry name" value="DctM"/>
    <property type="match status" value="1"/>
</dbReference>
<feature type="transmembrane region" description="Helical" evidence="1">
    <location>
        <begin position="277"/>
        <end position="302"/>
    </location>
</feature>
<dbReference type="RefSeq" id="WP_013171403.1">
    <property type="nucleotide sequence ID" value="NC_014219.1"/>
</dbReference>
<keyword evidence="1" id="KW-0472">Membrane</keyword>
<feature type="transmembrane region" description="Helical" evidence="1">
    <location>
        <begin position="381"/>
        <end position="398"/>
    </location>
</feature>
<dbReference type="OrthoDB" id="9759894at2"/>
<dbReference type="KEGG" id="bse:Bsel_0436"/>